<keyword evidence="3" id="KW-1185">Reference proteome</keyword>
<keyword evidence="1" id="KW-0812">Transmembrane</keyword>
<name>A0A1H8BKH2_9BACI</name>
<accession>A0A1H8BKH2</accession>
<keyword evidence="1" id="KW-1133">Transmembrane helix</keyword>
<dbReference type="STRING" id="930146.SAMN05192533_10676"/>
<evidence type="ECO:0000313" key="2">
    <source>
        <dbReference type="EMBL" id="SEM83391.1"/>
    </source>
</evidence>
<proteinExistence type="predicted"/>
<dbReference type="Proteomes" id="UP000198553">
    <property type="component" value="Unassembled WGS sequence"/>
</dbReference>
<evidence type="ECO:0000313" key="3">
    <source>
        <dbReference type="Proteomes" id="UP000198553"/>
    </source>
</evidence>
<feature type="transmembrane region" description="Helical" evidence="1">
    <location>
        <begin position="6"/>
        <end position="23"/>
    </location>
</feature>
<dbReference type="AlphaFoldDB" id="A0A1H8BKH2"/>
<reference evidence="3" key="1">
    <citation type="submission" date="2016-10" db="EMBL/GenBank/DDBJ databases">
        <authorList>
            <person name="Varghese N."/>
            <person name="Submissions S."/>
        </authorList>
    </citation>
    <scope>NUCLEOTIDE SEQUENCE [LARGE SCALE GENOMIC DNA]</scope>
    <source>
        <strain evidence="3">B48,IBRC-M 10115,DSM 25386,CECT 8001</strain>
    </source>
</reference>
<sequence length="31" mass="3635">MYKAVLVMFFVVVCLTAIIFTNLKDNFYAFL</sequence>
<evidence type="ECO:0000256" key="1">
    <source>
        <dbReference type="SAM" id="Phobius"/>
    </source>
</evidence>
<organism evidence="2 3">
    <name type="scientific">Mesobacillus persicus</name>
    <dbReference type="NCBI Taxonomy" id="930146"/>
    <lineage>
        <taxon>Bacteria</taxon>
        <taxon>Bacillati</taxon>
        <taxon>Bacillota</taxon>
        <taxon>Bacilli</taxon>
        <taxon>Bacillales</taxon>
        <taxon>Bacillaceae</taxon>
        <taxon>Mesobacillus</taxon>
    </lineage>
</organism>
<keyword evidence="1" id="KW-0472">Membrane</keyword>
<dbReference type="EMBL" id="FOBW01000006">
    <property type="protein sequence ID" value="SEM83391.1"/>
    <property type="molecule type" value="Genomic_DNA"/>
</dbReference>
<gene>
    <name evidence="2" type="ORF">SAMN05192533_10676</name>
</gene>
<protein>
    <submittedName>
        <fullName evidence="2">Uncharacterized protein</fullName>
    </submittedName>
</protein>